<proteinExistence type="predicted"/>
<organism evidence="1 2">
    <name type="scientific">Brevibacterium otitidis</name>
    <dbReference type="NCBI Taxonomy" id="53364"/>
    <lineage>
        <taxon>Bacteria</taxon>
        <taxon>Bacillati</taxon>
        <taxon>Actinomycetota</taxon>
        <taxon>Actinomycetes</taxon>
        <taxon>Micrococcales</taxon>
        <taxon>Brevibacteriaceae</taxon>
        <taxon>Brevibacterium</taxon>
    </lineage>
</organism>
<evidence type="ECO:0008006" key="3">
    <source>
        <dbReference type="Google" id="ProtNLM"/>
    </source>
</evidence>
<dbReference type="RefSeq" id="WP_376840665.1">
    <property type="nucleotide sequence ID" value="NZ_JBHMAU010000066.1"/>
</dbReference>
<evidence type="ECO:0000313" key="1">
    <source>
        <dbReference type="EMBL" id="MFB9776808.1"/>
    </source>
</evidence>
<comment type="caution">
    <text evidence="1">The sequence shown here is derived from an EMBL/GenBank/DDBJ whole genome shotgun (WGS) entry which is preliminary data.</text>
</comment>
<sequence length="113" mass="12068">MAVAVGEDTVDFGAESTNGEMARVVFTIENNSDAEFDPGFPLISCTYSGGDCTDVFTGEYSGALSFEPVPAGESKDFALGYEVPHSDIDSLELEVTMPNSDQGYSNPYIFKKG</sequence>
<accession>A0ABV5X3S2</accession>
<reference evidence="1 2" key="1">
    <citation type="submission" date="2024-09" db="EMBL/GenBank/DDBJ databases">
        <authorList>
            <person name="Sun Q."/>
            <person name="Mori K."/>
        </authorList>
    </citation>
    <scope>NUCLEOTIDE SEQUENCE [LARGE SCALE GENOMIC DNA]</scope>
    <source>
        <strain evidence="1 2">JCM 11683</strain>
    </source>
</reference>
<evidence type="ECO:0000313" key="2">
    <source>
        <dbReference type="Proteomes" id="UP001589707"/>
    </source>
</evidence>
<dbReference type="Proteomes" id="UP001589707">
    <property type="component" value="Unassembled WGS sequence"/>
</dbReference>
<keyword evidence="2" id="KW-1185">Reference proteome</keyword>
<name>A0ABV5X3S2_9MICO</name>
<protein>
    <recommendedName>
        <fullName evidence="3">DUF4352 domain-containing protein</fullName>
    </recommendedName>
</protein>
<dbReference type="EMBL" id="JBHMAU010000066">
    <property type="protein sequence ID" value="MFB9776808.1"/>
    <property type="molecule type" value="Genomic_DNA"/>
</dbReference>
<gene>
    <name evidence="1" type="ORF">ACFFN1_10415</name>
</gene>